<dbReference type="EMBL" id="SEYY01018854">
    <property type="protein sequence ID" value="KAB7498909.1"/>
    <property type="molecule type" value="Genomic_DNA"/>
</dbReference>
<organism evidence="2 3">
    <name type="scientific">Armadillidium nasatum</name>
    <dbReference type="NCBI Taxonomy" id="96803"/>
    <lineage>
        <taxon>Eukaryota</taxon>
        <taxon>Metazoa</taxon>
        <taxon>Ecdysozoa</taxon>
        <taxon>Arthropoda</taxon>
        <taxon>Crustacea</taxon>
        <taxon>Multicrustacea</taxon>
        <taxon>Malacostraca</taxon>
        <taxon>Eumalacostraca</taxon>
        <taxon>Peracarida</taxon>
        <taxon>Isopoda</taxon>
        <taxon>Oniscidea</taxon>
        <taxon>Crinocheta</taxon>
        <taxon>Armadillidiidae</taxon>
        <taxon>Armadillidium</taxon>
    </lineage>
</organism>
<proteinExistence type="predicted"/>
<evidence type="ECO:0000313" key="2">
    <source>
        <dbReference type="EMBL" id="KAB7498909.1"/>
    </source>
</evidence>
<evidence type="ECO:0000256" key="1">
    <source>
        <dbReference type="SAM" id="MobiDB-lite"/>
    </source>
</evidence>
<feature type="region of interest" description="Disordered" evidence="1">
    <location>
        <begin position="1"/>
        <end position="43"/>
    </location>
</feature>
<keyword evidence="3" id="KW-1185">Reference proteome</keyword>
<feature type="compositionally biased region" description="Low complexity" evidence="1">
    <location>
        <begin position="219"/>
        <end position="239"/>
    </location>
</feature>
<protein>
    <submittedName>
        <fullName evidence="2">Uncharacterized protein</fullName>
    </submittedName>
</protein>
<evidence type="ECO:0000313" key="3">
    <source>
        <dbReference type="Proteomes" id="UP000326759"/>
    </source>
</evidence>
<accession>A0A5N5SYX7</accession>
<gene>
    <name evidence="2" type="ORF">Anas_08204</name>
</gene>
<reference evidence="2 3" key="1">
    <citation type="journal article" date="2019" name="PLoS Biol.">
        <title>Sex chromosomes control vertical transmission of feminizing Wolbachia symbionts in an isopod.</title>
        <authorList>
            <person name="Becking T."/>
            <person name="Chebbi M.A."/>
            <person name="Giraud I."/>
            <person name="Moumen B."/>
            <person name="Laverre T."/>
            <person name="Caubet Y."/>
            <person name="Peccoud J."/>
            <person name="Gilbert C."/>
            <person name="Cordaux R."/>
        </authorList>
    </citation>
    <scope>NUCLEOTIDE SEQUENCE [LARGE SCALE GENOMIC DNA]</scope>
    <source>
        <strain evidence="2">ANa2</strain>
        <tissue evidence="2">Whole body excluding digestive tract and cuticle</tissue>
    </source>
</reference>
<sequence>MASSGAIPKVKGGARPKTKSLANGNVQNGVTTKSNTNTFTLNPKNLPKIKELKNSPIEDFSISSSTNVSPAQPLDKREIHITDDGVEVKRPALSPEWVEKRIFIHYTRPPVEGEYVVGAVDAWVEQMEFLSSDLTWLLELPHYKGYKTVDLHHINNVSNERWRQPSFWISTQYFLAPNRAGDAKRLWFPSDDMVLNAILEDNLPPCLDALDRSMKETMESSTSSSSRSLSEESSQNSLSQREKLTESLVENQEEPYECGTLSNRLNIYDDDEFDVFRKPANVRKEKIHKGKAAPSRNLYEKDPDLTQKCNNNGGDVILKDSEGLAI</sequence>
<feature type="region of interest" description="Disordered" evidence="1">
    <location>
        <begin position="215"/>
        <end position="256"/>
    </location>
</feature>
<dbReference type="OrthoDB" id="5577209at2759"/>
<feature type="compositionally biased region" description="Polar residues" evidence="1">
    <location>
        <begin position="20"/>
        <end position="43"/>
    </location>
</feature>
<dbReference type="AlphaFoldDB" id="A0A5N5SYX7"/>
<name>A0A5N5SYX7_9CRUS</name>
<dbReference type="Proteomes" id="UP000326759">
    <property type="component" value="Unassembled WGS sequence"/>
</dbReference>
<comment type="caution">
    <text evidence="2">The sequence shown here is derived from an EMBL/GenBank/DDBJ whole genome shotgun (WGS) entry which is preliminary data.</text>
</comment>